<proteinExistence type="predicted"/>
<keyword evidence="2" id="KW-0808">Transferase</keyword>
<dbReference type="InterPro" id="IPR052560">
    <property type="entry name" value="RdDP_mobile_element"/>
</dbReference>
<dbReference type="InterPro" id="IPR000477">
    <property type="entry name" value="RT_dom"/>
</dbReference>
<dbReference type="OrthoDB" id="6515679at2759"/>
<organism evidence="2 3">
    <name type="scientific">Araneus ventricosus</name>
    <name type="common">Orbweaver spider</name>
    <name type="synonym">Epeira ventricosa</name>
    <dbReference type="NCBI Taxonomy" id="182803"/>
    <lineage>
        <taxon>Eukaryota</taxon>
        <taxon>Metazoa</taxon>
        <taxon>Ecdysozoa</taxon>
        <taxon>Arthropoda</taxon>
        <taxon>Chelicerata</taxon>
        <taxon>Arachnida</taxon>
        <taxon>Araneae</taxon>
        <taxon>Araneomorphae</taxon>
        <taxon>Entelegynae</taxon>
        <taxon>Araneoidea</taxon>
        <taxon>Araneidae</taxon>
        <taxon>Araneus</taxon>
    </lineage>
</organism>
<dbReference type="InterPro" id="IPR043502">
    <property type="entry name" value="DNA/RNA_pol_sf"/>
</dbReference>
<dbReference type="GO" id="GO:0003964">
    <property type="term" value="F:RNA-directed DNA polymerase activity"/>
    <property type="evidence" value="ECO:0007669"/>
    <property type="project" value="UniProtKB-KW"/>
</dbReference>
<name>A0A4Y2IXT0_ARAVE</name>
<feature type="domain" description="Reverse transcriptase" evidence="1">
    <location>
        <begin position="1"/>
        <end position="266"/>
    </location>
</feature>
<keyword evidence="2" id="KW-0548">Nucleotidyltransferase</keyword>
<dbReference type="Pfam" id="PF00078">
    <property type="entry name" value="RVT_1"/>
    <property type="match status" value="1"/>
</dbReference>
<dbReference type="PROSITE" id="PS50878">
    <property type="entry name" value="RT_POL"/>
    <property type="match status" value="1"/>
</dbReference>
<dbReference type="AlphaFoldDB" id="A0A4Y2IXT0"/>
<dbReference type="CDD" id="cd01650">
    <property type="entry name" value="RT_nLTR_like"/>
    <property type="match status" value="1"/>
</dbReference>
<evidence type="ECO:0000313" key="2">
    <source>
        <dbReference type="EMBL" id="GBM82627.1"/>
    </source>
</evidence>
<evidence type="ECO:0000313" key="3">
    <source>
        <dbReference type="Proteomes" id="UP000499080"/>
    </source>
</evidence>
<dbReference type="Gene3D" id="3.30.70.270">
    <property type="match status" value="1"/>
</dbReference>
<keyword evidence="3" id="KW-1185">Reference proteome</keyword>
<keyword evidence="2" id="KW-0695">RNA-directed DNA polymerase</keyword>
<accession>A0A4Y2IXT0</accession>
<dbReference type="SUPFAM" id="SSF56672">
    <property type="entry name" value="DNA/RNA polymerases"/>
    <property type="match status" value="1"/>
</dbReference>
<comment type="caution">
    <text evidence="2">The sequence shown here is derived from an EMBL/GenBank/DDBJ whole genome shotgun (WGS) entry which is preliminary data.</text>
</comment>
<gene>
    <name evidence="2" type="primary">jockeypol_65</name>
    <name evidence="2" type="ORF">AVEN_26809_1</name>
</gene>
<sequence length="298" mass="34138">MPTLFCTKDDIDKFVSAELPDTCTDLRFFQIVTKCMVHGPMWNYLYIQGVSKLMGKDLRGDSVESFEFKPKLSTTHQLLRATETISDGFENKEHTGAVFLDIQKAFDRVWLNGLIYKLINYNTPPPLIKLITSFLTNRKFTVRVNATLSKLRCIQIGVPQGAKLSPSLYSIFINDIPQKHNTTLCIYADDTAILAKNKNTRFITIALNKHIQELECWFHKWKIAINASKTEAVLFTKKRDNPKCNVIIHNSVIPWAQEAKYLGVIFNKRLTWNSHINFIKNSEIILENSTPLSLGILQ</sequence>
<dbReference type="PANTHER" id="PTHR36688">
    <property type="entry name" value="ENDO/EXONUCLEASE/PHOSPHATASE DOMAIN-CONTAINING PROTEIN"/>
    <property type="match status" value="1"/>
</dbReference>
<dbReference type="PANTHER" id="PTHR36688:SF1">
    <property type="entry name" value="ENDONUCLEASE_EXONUCLEASE_PHOSPHATASE DOMAIN-CONTAINING PROTEIN"/>
    <property type="match status" value="1"/>
</dbReference>
<reference evidence="2 3" key="1">
    <citation type="journal article" date="2019" name="Sci. Rep.">
        <title>Orb-weaving spider Araneus ventricosus genome elucidates the spidroin gene catalogue.</title>
        <authorList>
            <person name="Kono N."/>
            <person name="Nakamura H."/>
            <person name="Ohtoshi R."/>
            <person name="Moran D.A.P."/>
            <person name="Shinohara A."/>
            <person name="Yoshida Y."/>
            <person name="Fujiwara M."/>
            <person name="Mori M."/>
            <person name="Tomita M."/>
            <person name="Arakawa K."/>
        </authorList>
    </citation>
    <scope>NUCLEOTIDE SEQUENCE [LARGE SCALE GENOMIC DNA]</scope>
</reference>
<dbReference type="InterPro" id="IPR043128">
    <property type="entry name" value="Rev_trsase/Diguanyl_cyclase"/>
</dbReference>
<evidence type="ECO:0000259" key="1">
    <source>
        <dbReference type="PROSITE" id="PS50878"/>
    </source>
</evidence>
<dbReference type="Proteomes" id="UP000499080">
    <property type="component" value="Unassembled WGS sequence"/>
</dbReference>
<protein>
    <submittedName>
        <fullName evidence="2">RNA-directed DNA polymerase from mobile element jockey</fullName>
    </submittedName>
</protein>
<dbReference type="EMBL" id="BGPR01003022">
    <property type="protein sequence ID" value="GBM82627.1"/>
    <property type="molecule type" value="Genomic_DNA"/>
</dbReference>